<dbReference type="EMBL" id="KI674019">
    <property type="protein sequence ID" value="ETL35351.1"/>
    <property type="molecule type" value="Genomic_DNA"/>
</dbReference>
<gene>
    <name evidence="2" type="ORF">L916_12504</name>
</gene>
<dbReference type="AlphaFoldDB" id="W2IMJ4"/>
<reference evidence="2" key="1">
    <citation type="submission" date="2013-11" db="EMBL/GenBank/DDBJ databases">
        <title>The Genome Sequence of Phytophthora parasitica CJ05E6.</title>
        <authorList>
            <consortium name="The Broad Institute Genomics Platform"/>
            <person name="Russ C."/>
            <person name="Tyler B."/>
            <person name="Panabieres F."/>
            <person name="Shan W."/>
            <person name="Tripathy S."/>
            <person name="Grunwald N."/>
            <person name="Machado M."/>
            <person name="Johnson C.S."/>
            <person name="Arredondo F."/>
            <person name="Hong C."/>
            <person name="Coffey M."/>
            <person name="Young S.K."/>
            <person name="Zeng Q."/>
            <person name="Gargeya S."/>
            <person name="Fitzgerald M."/>
            <person name="Abouelleil A."/>
            <person name="Alvarado L."/>
            <person name="Chapman S.B."/>
            <person name="Gainer-Dewar J."/>
            <person name="Goldberg J."/>
            <person name="Griggs A."/>
            <person name="Gujja S."/>
            <person name="Hansen M."/>
            <person name="Howarth C."/>
            <person name="Imamovic A."/>
            <person name="Ireland A."/>
            <person name="Larimer J."/>
            <person name="McCowan C."/>
            <person name="Murphy C."/>
            <person name="Pearson M."/>
            <person name="Poon T.W."/>
            <person name="Priest M."/>
            <person name="Roberts A."/>
            <person name="Saif S."/>
            <person name="Shea T."/>
            <person name="Sykes S."/>
            <person name="Wortman J."/>
            <person name="Nusbaum C."/>
            <person name="Birren B."/>
        </authorList>
    </citation>
    <scope>NUCLEOTIDE SEQUENCE [LARGE SCALE GENOMIC DNA]</scope>
    <source>
        <strain evidence="2">CJ05E6</strain>
    </source>
</reference>
<evidence type="ECO:0000313" key="2">
    <source>
        <dbReference type="EMBL" id="ETL35351.1"/>
    </source>
</evidence>
<dbReference type="Proteomes" id="UP000053864">
    <property type="component" value="Unassembled WGS sequence"/>
</dbReference>
<name>W2IMJ4_PHYNI</name>
<feature type="compositionally biased region" description="Polar residues" evidence="1">
    <location>
        <begin position="16"/>
        <end position="27"/>
    </location>
</feature>
<accession>W2IMJ4</accession>
<organism evidence="2">
    <name type="scientific">Phytophthora nicotianae</name>
    <name type="common">Potato buckeye rot agent</name>
    <name type="synonym">Phytophthora parasitica</name>
    <dbReference type="NCBI Taxonomy" id="4792"/>
    <lineage>
        <taxon>Eukaryota</taxon>
        <taxon>Sar</taxon>
        <taxon>Stramenopiles</taxon>
        <taxon>Oomycota</taxon>
        <taxon>Peronosporomycetes</taxon>
        <taxon>Peronosporales</taxon>
        <taxon>Peronosporaceae</taxon>
        <taxon>Phytophthora</taxon>
    </lineage>
</organism>
<evidence type="ECO:0000256" key="1">
    <source>
        <dbReference type="SAM" id="MobiDB-lite"/>
    </source>
</evidence>
<proteinExistence type="predicted"/>
<protein>
    <submittedName>
        <fullName evidence="2">Uncharacterized protein</fullName>
    </submittedName>
</protein>
<sequence>MRCRTPCQAQEEAHSTSETGARVSSGSGRKAGAADDAAQD</sequence>
<feature type="region of interest" description="Disordered" evidence="1">
    <location>
        <begin position="1"/>
        <end position="40"/>
    </location>
</feature>